<dbReference type="Pfam" id="PF00128">
    <property type="entry name" value="Alpha-amylase"/>
    <property type="match status" value="1"/>
</dbReference>
<evidence type="ECO:0000313" key="4">
    <source>
        <dbReference type="EMBL" id="HDP77917.1"/>
    </source>
</evidence>
<sequence length="669" mass="77656">MMKRMTILIFISAIVITHGVSFVTTSDSTPSVVILEKSSVLEMSRLENNWWGAEANLEPGMYHYYFSTDESTLTVENDRGNQSEGEGGLSLLSVEDFGELQNSVIHDFGSRDYFNPINEKEFYFALSLPSGNVYEVKLVIDDKEYSLEYLRDFGNQSFYRSERIEVQVLEYYFEIGTGKDLLILDSLGLCREPRTFFSFSKEKLPIPYFELPEWSRGALYYQIFPERFANGNPDNDPDGTQSWDIDPAFANLGGDGFFGGDLKGIIDHFDHILELGVEVIYLNPIFESPSSHKYDTEDYLKIDDNFGDDYVFEELISLAEDSDIKLILDGVFNHTGYDFFAFKDLREREETSPYKDWYFVKRFPIRKIQDRAMTYVGWNGYAYMPKINSLNEGWQAYVEQLVRKYDLEGIGGWRLDVATEVDPLFWSAFFRPLVKSLEREMILIAEFWGDARSLLRGKTFDSAMNYPFKEAVIEYVFRAGNSAAKFAAMTNLYLNAYPPQTLHSLWNILDSHDTERILTLAFNQVDLLKIAVAIQMTFIGSPVIYYGDEIGMKGGKDPENRAPMLWDKERWNWEIYEFYKTLIDLRRSHESIRDGEYEVLTTEGPVFSFRRWKDSDEVIVVINPSRENAFFNPQFEGEFWDYLSGRSVSFYENTTEIPPLTVWILVQDD</sequence>
<dbReference type="EMBL" id="DSBT01000188">
    <property type="protein sequence ID" value="HDP77917.1"/>
    <property type="molecule type" value="Genomic_DNA"/>
</dbReference>
<reference evidence="4" key="1">
    <citation type="journal article" date="2020" name="mSystems">
        <title>Genome- and Community-Level Interaction Insights into Carbon Utilization and Element Cycling Functions of Hydrothermarchaeota in Hydrothermal Sediment.</title>
        <authorList>
            <person name="Zhou Z."/>
            <person name="Liu Y."/>
            <person name="Xu W."/>
            <person name="Pan J."/>
            <person name="Luo Z.H."/>
            <person name="Li M."/>
        </authorList>
    </citation>
    <scope>NUCLEOTIDE SEQUENCE [LARGE SCALE GENOMIC DNA]</scope>
    <source>
        <strain evidence="4">SpSt-1179</strain>
    </source>
</reference>
<dbReference type="SMART" id="SM00642">
    <property type="entry name" value="Aamy"/>
    <property type="match status" value="1"/>
</dbReference>
<organism evidence="4">
    <name type="scientific">Mesotoga infera</name>
    <dbReference type="NCBI Taxonomy" id="1236046"/>
    <lineage>
        <taxon>Bacteria</taxon>
        <taxon>Thermotogati</taxon>
        <taxon>Thermotogota</taxon>
        <taxon>Thermotogae</taxon>
        <taxon>Kosmotogales</taxon>
        <taxon>Kosmotogaceae</taxon>
        <taxon>Mesotoga</taxon>
    </lineage>
</organism>
<dbReference type="Proteomes" id="UP000886198">
    <property type="component" value="Unassembled WGS sequence"/>
</dbReference>
<accession>A0A7C1CTX5</accession>
<comment type="caution">
    <text evidence="4">The sequence shown here is derived from an EMBL/GenBank/DDBJ whole genome shotgun (WGS) entry which is preliminary data.</text>
</comment>
<dbReference type="SUPFAM" id="SSF51445">
    <property type="entry name" value="(Trans)glycosidases"/>
    <property type="match status" value="1"/>
</dbReference>
<dbReference type="PANTHER" id="PTHR10357">
    <property type="entry name" value="ALPHA-AMYLASE FAMILY MEMBER"/>
    <property type="match status" value="1"/>
</dbReference>
<dbReference type="InterPro" id="IPR045857">
    <property type="entry name" value="O16G_dom_2"/>
</dbReference>
<dbReference type="CDD" id="cd11338">
    <property type="entry name" value="AmyAc_CMD"/>
    <property type="match status" value="1"/>
</dbReference>
<dbReference type="InterPro" id="IPR017853">
    <property type="entry name" value="GH"/>
</dbReference>
<proteinExistence type="predicted"/>
<dbReference type="InterPro" id="IPR006047">
    <property type="entry name" value="GH13_cat_dom"/>
</dbReference>
<dbReference type="Gene3D" id="3.20.20.80">
    <property type="entry name" value="Glycosidases"/>
    <property type="match status" value="1"/>
</dbReference>
<evidence type="ECO:0000256" key="1">
    <source>
        <dbReference type="ARBA" id="ARBA00022801"/>
    </source>
</evidence>
<dbReference type="Gene3D" id="3.90.400.10">
    <property type="entry name" value="Oligo-1,6-glucosidase, Domain 2"/>
    <property type="match status" value="1"/>
</dbReference>
<keyword evidence="1 4" id="KW-0378">Hydrolase</keyword>
<name>A0A7C1CTX5_9BACT</name>
<gene>
    <name evidence="4" type="ORF">ENN47_07005</name>
</gene>
<protein>
    <submittedName>
        <fullName evidence="4">Glycoside hydrolase family 13 protein</fullName>
    </submittedName>
</protein>
<feature type="domain" description="Glycosyl hydrolase family 13 catalytic" evidence="3">
    <location>
        <begin position="222"/>
        <end position="586"/>
    </location>
</feature>
<dbReference type="PANTHER" id="PTHR10357:SF210">
    <property type="entry name" value="MALTODEXTRIN GLUCOSIDASE"/>
    <property type="match status" value="1"/>
</dbReference>
<dbReference type="AlphaFoldDB" id="A0A7C1CTX5"/>
<evidence type="ECO:0000256" key="2">
    <source>
        <dbReference type="ARBA" id="ARBA00023295"/>
    </source>
</evidence>
<dbReference type="GO" id="GO:0016798">
    <property type="term" value="F:hydrolase activity, acting on glycosyl bonds"/>
    <property type="evidence" value="ECO:0007669"/>
    <property type="project" value="UniProtKB-KW"/>
</dbReference>
<keyword evidence="2" id="KW-0326">Glycosidase</keyword>
<dbReference type="SUPFAM" id="SSF51011">
    <property type="entry name" value="Glycosyl hydrolase domain"/>
    <property type="match status" value="1"/>
</dbReference>
<evidence type="ECO:0000259" key="3">
    <source>
        <dbReference type="SMART" id="SM00642"/>
    </source>
</evidence>
<dbReference type="Gene3D" id="2.60.40.1180">
    <property type="entry name" value="Golgi alpha-mannosidase II"/>
    <property type="match status" value="1"/>
</dbReference>
<dbReference type="InterPro" id="IPR013780">
    <property type="entry name" value="Glyco_hydro_b"/>
</dbReference>
<dbReference type="GO" id="GO:0005975">
    <property type="term" value="P:carbohydrate metabolic process"/>
    <property type="evidence" value="ECO:0007669"/>
    <property type="project" value="InterPro"/>
</dbReference>